<dbReference type="InterPro" id="IPR036259">
    <property type="entry name" value="MFS_trans_sf"/>
</dbReference>
<feature type="region of interest" description="Disordered" evidence="1">
    <location>
        <begin position="371"/>
        <end position="405"/>
    </location>
</feature>
<dbReference type="Proteomes" id="UP000007798">
    <property type="component" value="Unassembled WGS sequence"/>
</dbReference>
<feature type="compositionally biased region" description="Acidic residues" evidence="1">
    <location>
        <begin position="306"/>
        <end position="318"/>
    </location>
</feature>
<reference evidence="3 4" key="1">
    <citation type="journal article" date="2007" name="Nature">
        <title>Evolution of genes and genomes on the Drosophila phylogeny.</title>
        <authorList>
            <consortium name="Drosophila 12 Genomes Consortium"/>
            <person name="Clark A.G."/>
            <person name="Eisen M.B."/>
            <person name="Smith D.R."/>
            <person name="Bergman C.M."/>
            <person name="Oliver B."/>
            <person name="Markow T.A."/>
            <person name="Kaufman T.C."/>
            <person name="Kellis M."/>
            <person name="Gelbart W."/>
            <person name="Iyer V.N."/>
            <person name="Pollard D.A."/>
            <person name="Sackton T.B."/>
            <person name="Larracuente A.M."/>
            <person name="Singh N.D."/>
            <person name="Abad J.P."/>
            <person name="Abt D.N."/>
            <person name="Adryan B."/>
            <person name="Aguade M."/>
            <person name="Akashi H."/>
            <person name="Anderson W.W."/>
            <person name="Aquadro C.F."/>
            <person name="Ardell D.H."/>
            <person name="Arguello R."/>
            <person name="Artieri C.G."/>
            <person name="Barbash D.A."/>
            <person name="Barker D."/>
            <person name="Barsanti P."/>
            <person name="Batterham P."/>
            <person name="Batzoglou S."/>
            <person name="Begun D."/>
            <person name="Bhutkar A."/>
            <person name="Blanco E."/>
            <person name="Bosak S.A."/>
            <person name="Bradley R.K."/>
            <person name="Brand A.D."/>
            <person name="Brent M.R."/>
            <person name="Brooks A.N."/>
            <person name="Brown R.H."/>
            <person name="Butlin R.K."/>
            <person name="Caggese C."/>
            <person name="Calvi B.R."/>
            <person name="Bernardo de Carvalho A."/>
            <person name="Caspi A."/>
            <person name="Castrezana S."/>
            <person name="Celniker S.E."/>
            <person name="Chang J.L."/>
            <person name="Chapple C."/>
            <person name="Chatterji S."/>
            <person name="Chinwalla A."/>
            <person name="Civetta A."/>
            <person name="Clifton S.W."/>
            <person name="Comeron J.M."/>
            <person name="Costello J.C."/>
            <person name="Coyne J.A."/>
            <person name="Daub J."/>
            <person name="David R.G."/>
            <person name="Delcher A.L."/>
            <person name="Delehaunty K."/>
            <person name="Do C.B."/>
            <person name="Ebling H."/>
            <person name="Edwards K."/>
            <person name="Eickbush T."/>
            <person name="Evans J.D."/>
            <person name="Filipski A."/>
            <person name="Findeiss S."/>
            <person name="Freyhult E."/>
            <person name="Fulton L."/>
            <person name="Fulton R."/>
            <person name="Garcia A.C."/>
            <person name="Gardiner A."/>
            <person name="Garfield D.A."/>
            <person name="Garvin B.E."/>
            <person name="Gibson G."/>
            <person name="Gilbert D."/>
            <person name="Gnerre S."/>
            <person name="Godfrey J."/>
            <person name="Good R."/>
            <person name="Gotea V."/>
            <person name="Gravely B."/>
            <person name="Greenberg A.J."/>
            <person name="Griffiths-Jones S."/>
            <person name="Gross S."/>
            <person name="Guigo R."/>
            <person name="Gustafson E.A."/>
            <person name="Haerty W."/>
            <person name="Hahn M.W."/>
            <person name="Halligan D.L."/>
            <person name="Halpern A.L."/>
            <person name="Halter G.M."/>
            <person name="Han M.V."/>
            <person name="Heger A."/>
            <person name="Hillier L."/>
            <person name="Hinrichs A.S."/>
            <person name="Holmes I."/>
            <person name="Hoskins R.A."/>
            <person name="Hubisz M.J."/>
            <person name="Hultmark D."/>
            <person name="Huntley M.A."/>
            <person name="Jaffe D.B."/>
            <person name="Jagadeeshan S."/>
            <person name="Jeck W.R."/>
            <person name="Johnson J."/>
            <person name="Jones C.D."/>
            <person name="Jordan W.C."/>
            <person name="Karpen G.H."/>
            <person name="Kataoka E."/>
            <person name="Keightley P.D."/>
            <person name="Kheradpour P."/>
            <person name="Kirkness E.F."/>
            <person name="Koerich L.B."/>
            <person name="Kristiansen K."/>
            <person name="Kudrna D."/>
            <person name="Kulathinal R.J."/>
            <person name="Kumar S."/>
            <person name="Kwok R."/>
            <person name="Lander E."/>
            <person name="Langley C.H."/>
            <person name="Lapoint R."/>
            <person name="Lazzaro B.P."/>
            <person name="Lee S.J."/>
            <person name="Levesque L."/>
            <person name="Li R."/>
            <person name="Lin C.F."/>
            <person name="Lin M.F."/>
            <person name="Lindblad-Toh K."/>
            <person name="Llopart A."/>
            <person name="Long M."/>
            <person name="Low L."/>
            <person name="Lozovsky E."/>
            <person name="Lu J."/>
            <person name="Luo M."/>
            <person name="Machado C.A."/>
            <person name="Makalowski W."/>
            <person name="Marzo M."/>
            <person name="Matsuda M."/>
            <person name="Matzkin L."/>
            <person name="McAllister B."/>
            <person name="McBride C.S."/>
            <person name="McKernan B."/>
            <person name="McKernan K."/>
            <person name="Mendez-Lago M."/>
            <person name="Minx P."/>
            <person name="Mollenhauer M.U."/>
            <person name="Montooth K."/>
            <person name="Mount S.M."/>
            <person name="Mu X."/>
            <person name="Myers E."/>
            <person name="Negre B."/>
            <person name="Newfeld S."/>
            <person name="Nielsen R."/>
            <person name="Noor M.A."/>
            <person name="O'Grady P."/>
            <person name="Pachter L."/>
            <person name="Papaceit M."/>
            <person name="Parisi M.J."/>
            <person name="Parisi M."/>
            <person name="Parts L."/>
            <person name="Pedersen J.S."/>
            <person name="Pesole G."/>
            <person name="Phillippy A.M."/>
            <person name="Ponting C.P."/>
            <person name="Pop M."/>
            <person name="Porcelli D."/>
            <person name="Powell J.R."/>
            <person name="Prohaska S."/>
            <person name="Pruitt K."/>
            <person name="Puig M."/>
            <person name="Quesneville H."/>
            <person name="Ram K.R."/>
            <person name="Rand D."/>
            <person name="Rasmussen M.D."/>
            <person name="Reed L.K."/>
            <person name="Reenan R."/>
            <person name="Reily A."/>
            <person name="Remington K.A."/>
            <person name="Rieger T.T."/>
            <person name="Ritchie M.G."/>
            <person name="Robin C."/>
            <person name="Rogers Y.H."/>
            <person name="Rohde C."/>
            <person name="Rozas J."/>
            <person name="Rubenfield M.J."/>
            <person name="Ruiz A."/>
            <person name="Russo S."/>
            <person name="Salzberg S.L."/>
            <person name="Sanchez-Gracia A."/>
            <person name="Saranga D.J."/>
            <person name="Sato H."/>
            <person name="Schaeffer S.W."/>
            <person name="Schatz M.C."/>
            <person name="Schlenke T."/>
            <person name="Schwartz R."/>
            <person name="Segarra C."/>
            <person name="Singh R.S."/>
            <person name="Sirot L."/>
            <person name="Sirota M."/>
            <person name="Sisneros N.B."/>
            <person name="Smith C.D."/>
            <person name="Smith T.F."/>
            <person name="Spieth J."/>
            <person name="Stage D.E."/>
            <person name="Stark A."/>
            <person name="Stephan W."/>
            <person name="Strausberg R.L."/>
            <person name="Strempel S."/>
            <person name="Sturgill D."/>
            <person name="Sutton G."/>
            <person name="Sutton G.G."/>
            <person name="Tao W."/>
            <person name="Teichmann S."/>
            <person name="Tobari Y.N."/>
            <person name="Tomimura Y."/>
            <person name="Tsolas J.M."/>
            <person name="Valente V.L."/>
            <person name="Venter E."/>
            <person name="Venter J.C."/>
            <person name="Vicario S."/>
            <person name="Vieira F.G."/>
            <person name="Vilella A.J."/>
            <person name="Villasante A."/>
            <person name="Walenz B."/>
            <person name="Wang J."/>
            <person name="Wasserman M."/>
            <person name="Watts T."/>
            <person name="Wilson D."/>
            <person name="Wilson R.K."/>
            <person name="Wing R.A."/>
            <person name="Wolfner M.F."/>
            <person name="Wong A."/>
            <person name="Wong G.K."/>
            <person name="Wu C.I."/>
            <person name="Wu G."/>
            <person name="Yamamoto D."/>
            <person name="Yang H.P."/>
            <person name="Yang S.P."/>
            <person name="Yorke J.A."/>
            <person name="Yoshida K."/>
            <person name="Zdobnov E."/>
            <person name="Zhang P."/>
            <person name="Zhang Y."/>
            <person name="Zimin A.V."/>
            <person name="Baldwin J."/>
            <person name="Abdouelleil A."/>
            <person name="Abdulkadir J."/>
            <person name="Abebe A."/>
            <person name="Abera B."/>
            <person name="Abreu J."/>
            <person name="Acer S.C."/>
            <person name="Aftuck L."/>
            <person name="Alexander A."/>
            <person name="An P."/>
            <person name="Anderson E."/>
            <person name="Anderson S."/>
            <person name="Arachi H."/>
            <person name="Azer M."/>
            <person name="Bachantsang P."/>
            <person name="Barry A."/>
            <person name="Bayul T."/>
            <person name="Berlin A."/>
            <person name="Bessette D."/>
            <person name="Bloom T."/>
            <person name="Blye J."/>
            <person name="Boguslavskiy L."/>
            <person name="Bonnet C."/>
            <person name="Boukhgalter B."/>
            <person name="Bourzgui I."/>
            <person name="Brown A."/>
            <person name="Cahill P."/>
            <person name="Channer S."/>
            <person name="Cheshatsang Y."/>
            <person name="Chuda L."/>
            <person name="Citroen M."/>
            <person name="Collymore A."/>
            <person name="Cooke P."/>
            <person name="Costello M."/>
            <person name="D'Aco K."/>
            <person name="Daza R."/>
            <person name="De Haan G."/>
            <person name="DeGray S."/>
            <person name="DeMaso C."/>
            <person name="Dhargay N."/>
            <person name="Dooley K."/>
            <person name="Dooley E."/>
            <person name="Doricent M."/>
            <person name="Dorje P."/>
            <person name="Dorjee K."/>
            <person name="Dupes A."/>
            <person name="Elong R."/>
            <person name="Falk J."/>
            <person name="Farina A."/>
            <person name="Faro S."/>
            <person name="Ferguson D."/>
            <person name="Fisher S."/>
            <person name="Foley C.D."/>
            <person name="Franke A."/>
            <person name="Friedrich D."/>
            <person name="Gadbois L."/>
            <person name="Gearin G."/>
            <person name="Gearin C.R."/>
            <person name="Giannoukos G."/>
            <person name="Goode T."/>
            <person name="Graham J."/>
            <person name="Grandbois E."/>
            <person name="Grewal S."/>
            <person name="Gyaltsen K."/>
            <person name="Hafez N."/>
            <person name="Hagos B."/>
            <person name="Hall J."/>
            <person name="Henson C."/>
            <person name="Hollinger A."/>
            <person name="Honan T."/>
            <person name="Huard M.D."/>
            <person name="Hughes L."/>
            <person name="Hurhula B."/>
            <person name="Husby M.E."/>
            <person name="Kamat A."/>
            <person name="Kanga B."/>
            <person name="Kashin S."/>
            <person name="Khazanovich D."/>
            <person name="Kisner P."/>
            <person name="Lance K."/>
            <person name="Lara M."/>
            <person name="Lee W."/>
            <person name="Lennon N."/>
            <person name="Letendre F."/>
            <person name="LeVine R."/>
            <person name="Lipovsky A."/>
            <person name="Liu X."/>
            <person name="Liu J."/>
            <person name="Liu S."/>
            <person name="Lokyitsang T."/>
            <person name="Lokyitsang Y."/>
            <person name="Lubonja R."/>
            <person name="Lui A."/>
            <person name="MacDonald P."/>
            <person name="Magnisalis V."/>
            <person name="Maru K."/>
            <person name="Matthews C."/>
            <person name="McCusker W."/>
            <person name="McDonough S."/>
            <person name="Mehta T."/>
            <person name="Meldrim J."/>
            <person name="Meneus L."/>
            <person name="Mihai O."/>
            <person name="Mihalev A."/>
            <person name="Mihova T."/>
            <person name="Mittelman R."/>
            <person name="Mlenga V."/>
            <person name="Montmayeur A."/>
            <person name="Mulrain L."/>
            <person name="Navidi A."/>
            <person name="Naylor J."/>
            <person name="Negash T."/>
            <person name="Nguyen T."/>
            <person name="Nguyen N."/>
            <person name="Nicol R."/>
            <person name="Norbu C."/>
            <person name="Norbu N."/>
            <person name="Novod N."/>
            <person name="O'Neill B."/>
            <person name="Osman S."/>
            <person name="Markiewicz E."/>
            <person name="Oyono O.L."/>
            <person name="Patti C."/>
            <person name="Phunkhang P."/>
            <person name="Pierre F."/>
            <person name="Priest M."/>
            <person name="Raghuraman S."/>
            <person name="Rege F."/>
            <person name="Reyes R."/>
            <person name="Rise C."/>
            <person name="Rogov P."/>
            <person name="Ross K."/>
            <person name="Ryan E."/>
            <person name="Settipalli S."/>
            <person name="Shea T."/>
            <person name="Sherpa N."/>
            <person name="Shi L."/>
            <person name="Shih D."/>
            <person name="Sparrow T."/>
            <person name="Spaulding J."/>
            <person name="Stalker J."/>
            <person name="Stange-Thomann N."/>
            <person name="Stavropoulos S."/>
            <person name="Stone C."/>
            <person name="Strader C."/>
            <person name="Tesfaye S."/>
            <person name="Thomson T."/>
            <person name="Thoulutsang Y."/>
            <person name="Thoulutsang D."/>
            <person name="Topham K."/>
            <person name="Topping I."/>
            <person name="Tsamla T."/>
            <person name="Vassiliev H."/>
            <person name="Vo A."/>
            <person name="Wangchuk T."/>
            <person name="Wangdi T."/>
            <person name="Weiand M."/>
            <person name="Wilkinson J."/>
            <person name="Wilson A."/>
            <person name="Yadav S."/>
            <person name="Young G."/>
            <person name="Yu Q."/>
            <person name="Zembek L."/>
            <person name="Zhong D."/>
            <person name="Zimmer A."/>
            <person name="Zwirko Z."/>
            <person name="Jaffe D.B."/>
            <person name="Alvarez P."/>
            <person name="Brockman W."/>
            <person name="Butler J."/>
            <person name="Chin C."/>
            <person name="Gnerre S."/>
            <person name="Grabherr M."/>
            <person name="Kleber M."/>
            <person name="Mauceli E."/>
            <person name="MacCallum I."/>
        </authorList>
    </citation>
    <scope>NUCLEOTIDE SEQUENCE [LARGE SCALE GENOMIC DNA]</scope>
    <source>
        <strain evidence="4">Tucson 14030-0811.24</strain>
    </source>
</reference>
<feature type="region of interest" description="Disordered" evidence="1">
    <location>
        <begin position="289"/>
        <end position="358"/>
    </location>
</feature>
<dbReference type="OrthoDB" id="410267at2759"/>
<dbReference type="Gene3D" id="1.20.1250.20">
    <property type="entry name" value="MFS general substrate transporter like domains"/>
    <property type="match status" value="2"/>
</dbReference>
<dbReference type="HOGENOM" id="CLU_001265_59_2_1"/>
<feature type="transmembrane region" description="Helical" evidence="2">
    <location>
        <begin position="604"/>
        <end position="624"/>
    </location>
</feature>
<dbReference type="InterPro" id="IPR011701">
    <property type="entry name" value="MFS"/>
</dbReference>
<feature type="region of interest" description="Disordered" evidence="1">
    <location>
        <begin position="1"/>
        <end position="86"/>
    </location>
</feature>
<feature type="transmembrane region" description="Helical" evidence="2">
    <location>
        <begin position="539"/>
        <end position="563"/>
    </location>
</feature>
<gene>
    <name evidence="3" type="primary">Dwil\GK19797</name>
    <name evidence="3" type="ORF">Dwil_GK19797</name>
</gene>
<keyword evidence="2" id="KW-1133">Transmembrane helix</keyword>
<dbReference type="InterPro" id="IPR050327">
    <property type="entry name" value="Proton-linked_MCT"/>
</dbReference>
<feature type="compositionally biased region" description="Low complexity" evidence="1">
    <location>
        <begin position="639"/>
        <end position="657"/>
    </location>
</feature>
<dbReference type="PhylomeDB" id="B4MT01"/>
<evidence type="ECO:0008006" key="5">
    <source>
        <dbReference type="Google" id="ProtNLM"/>
    </source>
</evidence>
<dbReference type="CDD" id="cd17352">
    <property type="entry name" value="MFS_MCT_SLC16"/>
    <property type="match status" value="1"/>
</dbReference>
<evidence type="ECO:0000256" key="2">
    <source>
        <dbReference type="SAM" id="Phobius"/>
    </source>
</evidence>
<dbReference type="eggNOG" id="KOG2504">
    <property type="taxonomic scope" value="Eukaryota"/>
</dbReference>
<feature type="transmembrane region" description="Helical" evidence="2">
    <location>
        <begin position="227"/>
        <end position="246"/>
    </location>
</feature>
<dbReference type="InParanoid" id="B4MT01"/>
<dbReference type="PANTHER" id="PTHR11360:SF8">
    <property type="entry name" value="BCDNA.LD28120-RELATED"/>
    <property type="match status" value="1"/>
</dbReference>
<feature type="transmembrane region" description="Helical" evidence="2">
    <location>
        <begin position="159"/>
        <end position="181"/>
    </location>
</feature>
<feature type="compositionally biased region" description="Basic and acidic residues" evidence="1">
    <location>
        <begin position="19"/>
        <end position="36"/>
    </location>
</feature>
<feature type="compositionally biased region" description="Low complexity" evidence="1">
    <location>
        <begin position="1"/>
        <end position="17"/>
    </location>
</feature>
<dbReference type="EMBL" id="CH963851">
    <property type="protein sequence ID" value="EDW75240.1"/>
    <property type="molecule type" value="Genomic_DNA"/>
</dbReference>
<evidence type="ECO:0000313" key="3">
    <source>
        <dbReference type="EMBL" id="EDW75240.1"/>
    </source>
</evidence>
<feature type="transmembrane region" description="Helical" evidence="2">
    <location>
        <begin position="451"/>
        <end position="475"/>
    </location>
</feature>
<dbReference type="PANTHER" id="PTHR11360">
    <property type="entry name" value="MONOCARBOXYLATE TRANSPORTER"/>
    <property type="match status" value="1"/>
</dbReference>
<feature type="transmembrane region" description="Helical" evidence="2">
    <location>
        <begin position="575"/>
        <end position="598"/>
    </location>
</feature>
<keyword evidence="2" id="KW-0812">Transmembrane</keyword>
<feature type="transmembrane region" description="Helical" evidence="2">
    <location>
        <begin position="93"/>
        <end position="113"/>
    </location>
</feature>
<feature type="transmembrane region" description="Helical" evidence="2">
    <location>
        <begin position="487"/>
        <end position="504"/>
    </location>
</feature>
<dbReference type="KEGG" id="dwi:6641299"/>
<keyword evidence="2" id="KW-0472">Membrane</keyword>
<keyword evidence="4" id="KW-1185">Reference proteome</keyword>
<organism evidence="3 4">
    <name type="scientific">Drosophila willistoni</name>
    <name type="common">Fruit fly</name>
    <dbReference type="NCBI Taxonomy" id="7260"/>
    <lineage>
        <taxon>Eukaryota</taxon>
        <taxon>Metazoa</taxon>
        <taxon>Ecdysozoa</taxon>
        <taxon>Arthropoda</taxon>
        <taxon>Hexapoda</taxon>
        <taxon>Insecta</taxon>
        <taxon>Pterygota</taxon>
        <taxon>Neoptera</taxon>
        <taxon>Endopterygota</taxon>
        <taxon>Diptera</taxon>
        <taxon>Brachycera</taxon>
        <taxon>Muscomorpha</taxon>
        <taxon>Ephydroidea</taxon>
        <taxon>Drosophilidae</taxon>
        <taxon>Drosophila</taxon>
        <taxon>Sophophora</taxon>
    </lineage>
</organism>
<name>B4MT01_DROWI</name>
<feature type="transmembrane region" description="Helical" evidence="2">
    <location>
        <begin position="516"/>
        <end position="533"/>
    </location>
</feature>
<feature type="compositionally biased region" description="Basic and acidic residues" evidence="1">
    <location>
        <begin position="389"/>
        <end position="403"/>
    </location>
</feature>
<sequence>MTDNGNSNNNNNNNYNNEVSRRLKQQPEEQQTEKSLHLNLQKQQQQQPPPQPKNGESHPYPYPASAQSESHPVKKKRRDKSDLGDDFVPPDGGWGWLVAVASGINILVTFALAQQFGILFRERMENLGISNPQMTTIINTQIAVSAFTGLLNGPLFRRYTYRAVALVGSLLTFLGLFWMVFAESFAIYILSFSLMYGFGRGLTVSASSLAVNTYFKVKRRTATAYQFGVAGLGPIVCPFLATFLIFEFGVVGTTLLFAGASLHTIACSLIYQPVKWHVAKRPKDVEMLQQKSASDLQSKDAAANGDYDDDGDDDDDDDIIPHVVEPETPVLPRANDGWFGSRASLNSSGTRNRLNTWDKTENGHVELKRLNSRDSAGARQQRSISISHSIKEEPHDSESEEPLKLASEPVLTLKEQKELEDEIERQRRKKLPFYMKIVIFFDLDLLKDFTYVNLAFGITLINFVEINFAILTPFILHDLGFDKSQTALAMGTLGFFDLVIRFLIPLISTKIILSNRTFFVVGILGMCVGRVFLSMTTNFYALMAIFLWLGLNKAFRTVFWSLIIPGYVPLKRLPAAAGLQLLMSGIFSMAFGPVIGLVRDNSSYSVTLNCLNALCVLAIAGWYLEDCIRGRNRKAPAITGPTTTTTTTTKEVTPTHK</sequence>
<dbReference type="OMA" id="FVGLFWM"/>
<feature type="region of interest" description="Disordered" evidence="1">
    <location>
        <begin position="638"/>
        <end position="657"/>
    </location>
</feature>
<feature type="transmembrane region" description="Helical" evidence="2">
    <location>
        <begin position="187"/>
        <end position="215"/>
    </location>
</feature>
<proteinExistence type="predicted"/>
<dbReference type="SUPFAM" id="SSF103473">
    <property type="entry name" value="MFS general substrate transporter"/>
    <property type="match status" value="1"/>
</dbReference>
<feature type="transmembrane region" description="Helical" evidence="2">
    <location>
        <begin position="252"/>
        <end position="271"/>
    </location>
</feature>
<dbReference type="GO" id="GO:0008028">
    <property type="term" value="F:monocarboxylic acid transmembrane transporter activity"/>
    <property type="evidence" value="ECO:0007669"/>
    <property type="project" value="TreeGrafter"/>
</dbReference>
<evidence type="ECO:0000313" key="4">
    <source>
        <dbReference type="Proteomes" id="UP000007798"/>
    </source>
</evidence>
<protein>
    <recommendedName>
        <fullName evidence="5">Major facilitator superfamily (MFS) profile domain-containing protein</fullName>
    </recommendedName>
</protein>
<evidence type="ECO:0000256" key="1">
    <source>
        <dbReference type="SAM" id="MobiDB-lite"/>
    </source>
</evidence>
<dbReference type="Pfam" id="PF07690">
    <property type="entry name" value="MFS_1"/>
    <property type="match status" value="2"/>
</dbReference>
<accession>B4MT01</accession>
<dbReference type="AlphaFoldDB" id="B4MT01"/>
<feature type="compositionally biased region" description="Polar residues" evidence="1">
    <location>
        <begin position="343"/>
        <end position="355"/>
    </location>
</feature>